<dbReference type="Proteomes" id="UP001501423">
    <property type="component" value="Unassembled WGS sequence"/>
</dbReference>
<evidence type="ECO:0000313" key="3">
    <source>
        <dbReference type="Proteomes" id="UP001501423"/>
    </source>
</evidence>
<name>A0ABP6J1M4_9ACTN</name>
<evidence type="ECO:0000256" key="1">
    <source>
        <dbReference type="SAM" id="Phobius"/>
    </source>
</evidence>
<reference evidence="3" key="1">
    <citation type="journal article" date="2019" name="Int. J. Syst. Evol. Microbiol.">
        <title>The Global Catalogue of Microorganisms (GCM) 10K type strain sequencing project: providing services to taxonomists for standard genome sequencing and annotation.</title>
        <authorList>
            <consortium name="The Broad Institute Genomics Platform"/>
            <consortium name="The Broad Institute Genome Sequencing Center for Infectious Disease"/>
            <person name="Wu L."/>
            <person name="Ma J."/>
        </authorList>
    </citation>
    <scope>NUCLEOTIDE SEQUENCE [LARGE SCALE GENOMIC DNA]</scope>
    <source>
        <strain evidence="3">JCM 9650</strain>
    </source>
</reference>
<keyword evidence="3" id="KW-1185">Reference proteome</keyword>
<evidence type="ECO:0008006" key="4">
    <source>
        <dbReference type="Google" id="ProtNLM"/>
    </source>
</evidence>
<keyword evidence="1" id="KW-0812">Transmembrane</keyword>
<protein>
    <recommendedName>
        <fullName evidence="4">Integral membrane protein</fullName>
    </recommendedName>
</protein>
<keyword evidence="1" id="KW-0472">Membrane</keyword>
<keyword evidence="1" id="KW-1133">Transmembrane helix</keyword>
<accession>A0ABP6J1M4</accession>
<evidence type="ECO:0000313" key="2">
    <source>
        <dbReference type="EMBL" id="GAA2917413.1"/>
    </source>
</evidence>
<comment type="caution">
    <text evidence="2">The sequence shown here is derived from an EMBL/GenBank/DDBJ whole genome shotgun (WGS) entry which is preliminary data.</text>
</comment>
<proteinExistence type="predicted"/>
<feature type="transmembrane region" description="Helical" evidence="1">
    <location>
        <begin position="65"/>
        <end position="85"/>
    </location>
</feature>
<gene>
    <name evidence="2" type="ORF">GCM10010478_16510</name>
</gene>
<feature type="transmembrane region" description="Helical" evidence="1">
    <location>
        <begin position="7"/>
        <end position="27"/>
    </location>
</feature>
<sequence>MLLTDNFVPAPGLVALASFLWGPFYTLGRAQSPRGVPDEVRRQTTGARTAVTSPGFPLGCAARGALLSVSTSTAVAVLALAYLVLAVERAYRRGGVPMTRLKAVLKACSDT</sequence>
<dbReference type="EMBL" id="BAAAVA010000012">
    <property type="protein sequence ID" value="GAA2917413.1"/>
    <property type="molecule type" value="Genomic_DNA"/>
</dbReference>
<organism evidence="2 3">
    <name type="scientific">Streptomyces erythrogriseus</name>
    <dbReference type="NCBI Taxonomy" id="284027"/>
    <lineage>
        <taxon>Bacteria</taxon>
        <taxon>Bacillati</taxon>
        <taxon>Actinomycetota</taxon>
        <taxon>Actinomycetes</taxon>
        <taxon>Kitasatosporales</taxon>
        <taxon>Streptomycetaceae</taxon>
        <taxon>Streptomyces</taxon>
        <taxon>Streptomyces griseoincarnatus group</taxon>
    </lineage>
</organism>